<sequence length="219" mass="24055">MGKLTGGIDYDMIGRLGNHVGRKRKGKNIISMRPSKSKKPGTPLQINQRIKFGMMTSWLSNLSGLIDIGFAAYDTKMTAQNAAVKYNLEHAITGTGPDYQINYRKILYSRGPLDLPIYMEVGTVIDCKIEFLWANQIVNPGNPGESNALATDKATLLVYNSTKGKFVTLKAAAPRSALKFELQLPLDFAGDSVDCWMSFVSANGKLVSNSIYITKLLVL</sequence>
<evidence type="ECO:0000313" key="1">
    <source>
        <dbReference type="EMBL" id="WEK20517.1"/>
    </source>
</evidence>
<dbReference type="EMBL" id="CP119313">
    <property type="protein sequence ID" value="WEK20517.1"/>
    <property type="molecule type" value="Genomic_DNA"/>
</dbReference>
<dbReference type="Pfam" id="PF19781">
    <property type="entry name" value="DUF6266"/>
    <property type="match status" value="1"/>
</dbReference>
<proteinExistence type="predicted"/>
<reference evidence="1" key="1">
    <citation type="submission" date="2023-03" db="EMBL/GenBank/DDBJ databases">
        <title>Andean soil-derived lignocellulolytic bacterial consortium as a source of novel taxa and putative plastic-active enzymes.</title>
        <authorList>
            <person name="Diaz-Garcia L."/>
            <person name="Chuvochina M."/>
            <person name="Feuerriegel G."/>
            <person name="Bunk B."/>
            <person name="Sproer C."/>
            <person name="Streit W.R."/>
            <person name="Rodriguez L.M."/>
            <person name="Overmann J."/>
            <person name="Jimenez D.J."/>
        </authorList>
    </citation>
    <scope>NUCLEOTIDE SEQUENCE</scope>
    <source>
        <strain evidence="1">MAG 3858</strain>
    </source>
</reference>
<dbReference type="InterPro" id="IPR046233">
    <property type="entry name" value="DUF6266"/>
</dbReference>
<organism evidence="1 2">
    <name type="scientific">Candidatus Pedobacter colombiensis</name>
    <dbReference type="NCBI Taxonomy" id="3121371"/>
    <lineage>
        <taxon>Bacteria</taxon>
        <taxon>Pseudomonadati</taxon>
        <taxon>Bacteroidota</taxon>
        <taxon>Sphingobacteriia</taxon>
        <taxon>Sphingobacteriales</taxon>
        <taxon>Sphingobacteriaceae</taxon>
        <taxon>Pedobacter</taxon>
    </lineage>
</organism>
<dbReference type="Proteomes" id="UP001214530">
    <property type="component" value="Chromosome"/>
</dbReference>
<evidence type="ECO:0000313" key="2">
    <source>
        <dbReference type="Proteomes" id="UP001214530"/>
    </source>
</evidence>
<name>A0AAJ5WD60_9SPHI</name>
<gene>
    <name evidence="1" type="ORF">P0Y49_05120</name>
</gene>
<dbReference type="AlphaFoldDB" id="A0AAJ5WD60"/>
<accession>A0AAJ5WD60</accession>
<protein>
    <submittedName>
        <fullName evidence="1">DUF6266 family protein</fullName>
    </submittedName>
</protein>